<organism evidence="1 2">
    <name type="scientific">Apiospora kogelbergensis</name>
    <dbReference type="NCBI Taxonomy" id="1337665"/>
    <lineage>
        <taxon>Eukaryota</taxon>
        <taxon>Fungi</taxon>
        <taxon>Dikarya</taxon>
        <taxon>Ascomycota</taxon>
        <taxon>Pezizomycotina</taxon>
        <taxon>Sordariomycetes</taxon>
        <taxon>Xylariomycetidae</taxon>
        <taxon>Amphisphaeriales</taxon>
        <taxon>Apiosporaceae</taxon>
        <taxon>Apiospora</taxon>
    </lineage>
</organism>
<protein>
    <submittedName>
        <fullName evidence="1">Uncharacterized protein</fullName>
    </submittedName>
</protein>
<reference evidence="1 2" key="1">
    <citation type="submission" date="2023-01" db="EMBL/GenBank/DDBJ databases">
        <title>Analysis of 21 Apiospora genomes using comparative genomics revels a genus with tremendous synthesis potential of carbohydrate active enzymes and secondary metabolites.</title>
        <authorList>
            <person name="Sorensen T."/>
        </authorList>
    </citation>
    <scope>NUCLEOTIDE SEQUENCE [LARGE SCALE GENOMIC DNA]</scope>
    <source>
        <strain evidence="1 2">CBS 117206</strain>
    </source>
</reference>
<dbReference type="AlphaFoldDB" id="A0AAW0RDS5"/>
<evidence type="ECO:0000313" key="2">
    <source>
        <dbReference type="Proteomes" id="UP001392437"/>
    </source>
</evidence>
<sequence length="66" mass="7736">MTVIKDAEPEPRSRRGKTLLRRKSLDSLSLDLGRDEEIRWDGELEYTVPYSTRTNWMIDVALKLTL</sequence>
<comment type="caution">
    <text evidence="1">The sequence shown here is derived from an EMBL/GenBank/DDBJ whole genome shotgun (WGS) entry which is preliminary data.</text>
</comment>
<keyword evidence="2" id="KW-1185">Reference proteome</keyword>
<evidence type="ECO:0000313" key="1">
    <source>
        <dbReference type="EMBL" id="KAK8132874.1"/>
    </source>
</evidence>
<dbReference type="Proteomes" id="UP001392437">
    <property type="component" value="Unassembled WGS sequence"/>
</dbReference>
<gene>
    <name evidence="1" type="ORF">PG999_001047</name>
</gene>
<proteinExistence type="predicted"/>
<name>A0AAW0RDS5_9PEZI</name>
<accession>A0AAW0RDS5</accession>
<dbReference type="EMBL" id="JAQQWP010000001">
    <property type="protein sequence ID" value="KAK8132874.1"/>
    <property type="molecule type" value="Genomic_DNA"/>
</dbReference>